<dbReference type="GeneID" id="104752294"/>
<evidence type="ECO:0000313" key="2">
    <source>
        <dbReference type="Proteomes" id="UP000694864"/>
    </source>
</evidence>
<organism evidence="2 3">
    <name type="scientific">Camelina sativa</name>
    <name type="common">False flax</name>
    <name type="synonym">Myagrum sativum</name>
    <dbReference type="NCBI Taxonomy" id="90675"/>
    <lineage>
        <taxon>Eukaryota</taxon>
        <taxon>Viridiplantae</taxon>
        <taxon>Streptophyta</taxon>
        <taxon>Embryophyta</taxon>
        <taxon>Tracheophyta</taxon>
        <taxon>Spermatophyta</taxon>
        <taxon>Magnoliopsida</taxon>
        <taxon>eudicotyledons</taxon>
        <taxon>Gunneridae</taxon>
        <taxon>Pentapetalae</taxon>
        <taxon>rosids</taxon>
        <taxon>malvids</taxon>
        <taxon>Brassicales</taxon>
        <taxon>Brassicaceae</taxon>
        <taxon>Camelineae</taxon>
        <taxon>Camelina</taxon>
    </lineage>
</organism>
<dbReference type="Proteomes" id="UP000694864">
    <property type="component" value="Chromosome 2"/>
</dbReference>
<feature type="chain" id="PRO_5045154748" evidence="1">
    <location>
        <begin position="23"/>
        <end position="89"/>
    </location>
</feature>
<evidence type="ECO:0000313" key="3">
    <source>
        <dbReference type="RefSeq" id="XP_010472702.1"/>
    </source>
</evidence>
<name>A0ABM0WLA1_CAMSA</name>
<evidence type="ECO:0000256" key="1">
    <source>
        <dbReference type="SAM" id="SignalP"/>
    </source>
</evidence>
<keyword evidence="2" id="KW-1185">Reference proteome</keyword>
<dbReference type="RefSeq" id="XP_010472702.1">
    <property type="nucleotide sequence ID" value="XM_010474400.1"/>
</dbReference>
<keyword evidence="1" id="KW-0732">Signal</keyword>
<reference evidence="3" key="2">
    <citation type="submission" date="2025-08" db="UniProtKB">
        <authorList>
            <consortium name="RefSeq"/>
        </authorList>
    </citation>
    <scope>IDENTIFICATION</scope>
    <source>
        <tissue evidence="3">Leaf</tissue>
    </source>
</reference>
<accession>A0ABM0WLA1</accession>
<gene>
    <name evidence="3" type="primary">LOC104752294</name>
</gene>
<feature type="signal peptide" evidence="1">
    <location>
        <begin position="1"/>
        <end position="22"/>
    </location>
</feature>
<protein>
    <submittedName>
        <fullName evidence="3">EMBRYO SURROUNDING FACTOR 1-like protein 11</fullName>
    </submittedName>
</protein>
<reference evidence="2" key="1">
    <citation type="journal article" date="2014" name="Nat. Commun.">
        <title>The emerging biofuel crop Camelina sativa retains a highly undifferentiated hexaploid genome structure.</title>
        <authorList>
            <person name="Kagale S."/>
            <person name="Koh C."/>
            <person name="Nixon J."/>
            <person name="Bollina V."/>
            <person name="Clarke W.E."/>
            <person name="Tuteja R."/>
            <person name="Spillane C."/>
            <person name="Robinson S.J."/>
            <person name="Links M.G."/>
            <person name="Clarke C."/>
            <person name="Higgins E.E."/>
            <person name="Huebert T."/>
            <person name="Sharpe A.G."/>
            <person name="Parkin I.A."/>
        </authorList>
    </citation>
    <scope>NUCLEOTIDE SEQUENCE [LARGE SCALE GENOMIC DNA]</scope>
    <source>
        <strain evidence="2">cv. DH55</strain>
    </source>
</reference>
<sequence>MSSSYLTIFCIILVSIFVLHQCENMEEDLEASKIVVRLSPCARKRCSFSLFKNCHCCRGKYKYCSKNIKVCEAECLRLNPPGSPPSLHI</sequence>
<proteinExistence type="predicted"/>